<keyword evidence="4" id="KW-1133">Transmembrane helix</keyword>
<keyword evidence="5" id="KW-0472">Membrane</keyword>
<dbReference type="Pfam" id="PF09924">
    <property type="entry name" value="LPG_synthase_C"/>
    <property type="match status" value="1"/>
</dbReference>
<feature type="domain" description="Phosphatidylglycerol lysyltransferase C-terminal" evidence="6">
    <location>
        <begin position="34"/>
        <end position="328"/>
    </location>
</feature>
<dbReference type="Proteomes" id="UP001163739">
    <property type="component" value="Chromosome"/>
</dbReference>
<dbReference type="EMBL" id="CP100390">
    <property type="protein sequence ID" value="UZE96780.1"/>
    <property type="molecule type" value="Genomic_DNA"/>
</dbReference>
<accession>A0ABY6N450</accession>
<dbReference type="PANTHER" id="PTHR34697">
    <property type="entry name" value="PHOSPHATIDYLGLYCEROL LYSYLTRANSFERASE"/>
    <property type="match status" value="1"/>
</dbReference>
<evidence type="ECO:0000256" key="1">
    <source>
        <dbReference type="ARBA" id="ARBA00004651"/>
    </source>
</evidence>
<evidence type="ECO:0000256" key="4">
    <source>
        <dbReference type="ARBA" id="ARBA00022989"/>
    </source>
</evidence>
<keyword evidence="8" id="KW-1185">Reference proteome</keyword>
<keyword evidence="2" id="KW-1003">Cell membrane</keyword>
<dbReference type="RefSeq" id="WP_265048265.1">
    <property type="nucleotide sequence ID" value="NZ_CP100390.1"/>
</dbReference>
<evidence type="ECO:0000256" key="3">
    <source>
        <dbReference type="ARBA" id="ARBA00022692"/>
    </source>
</evidence>
<evidence type="ECO:0000313" key="8">
    <source>
        <dbReference type="Proteomes" id="UP001163739"/>
    </source>
</evidence>
<dbReference type="InterPro" id="IPR051211">
    <property type="entry name" value="PG_lysyltransferase"/>
</dbReference>
<keyword evidence="3" id="KW-0812">Transmembrane</keyword>
<sequence>METHQGVCRVPANQRLSENDYGPLEQHEACLIVQLYGSQSSAQFLFQDGVNYFGLASEGVIGYAPQKGFLGTTNIVFANPVCAPSTLNSLLSAFLASQTEPTLFVGVDQTVAEALSSVGYRSNQVGVESHIEIDTFNVVGQHKKQLRHASNFAKRHRCRVDELSWQALDTKQVIRLSEEWRSNKGVSRRELKLLTKPPVFEDEPLVRKFYCFEGHKLLGFVYFEPYFESGKIKGYCANIIRSLVDAEYAGVSDYIILEAIKQFRLEGVKVLSLGLSPLYNIQPENNDNPRVRWMLRLMYQRANALYAFKGLAYHKTRYRPVQTPWYLCSKDLSTPRLFSALFFGLGVL</sequence>
<evidence type="ECO:0000256" key="2">
    <source>
        <dbReference type="ARBA" id="ARBA00022475"/>
    </source>
</evidence>
<dbReference type="InterPro" id="IPR024320">
    <property type="entry name" value="LPG_synthase_C"/>
</dbReference>
<organism evidence="7 8">
    <name type="scientific">Alkalimarinus alittae</name>
    <dbReference type="NCBI Taxonomy" id="2961619"/>
    <lineage>
        <taxon>Bacteria</taxon>
        <taxon>Pseudomonadati</taxon>
        <taxon>Pseudomonadota</taxon>
        <taxon>Gammaproteobacteria</taxon>
        <taxon>Alteromonadales</taxon>
        <taxon>Alteromonadaceae</taxon>
        <taxon>Alkalimarinus</taxon>
    </lineage>
</organism>
<proteinExistence type="predicted"/>
<evidence type="ECO:0000256" key="5">
    <source>
        <dbReference type="ARBA" id="ARBA00023136"/>
    </source>
</evidence>
<gene>
    <name evidence="7" type="ORF">NKI27_03240</name>
</gene>
<name>A0ABY6N450_9ALTE</name>
<reference evidence="7" key="1">
    <citation type="submission" date="2022-06" db="EMBL/GenBank/DDBJ databases">
        <title>Alkalimarinus sp. nov., isolated from gut of a Alitta virens.</title>
        <authorList>
            <person name="Yang A.I."/>
            <person name="Shin N.-R."/>
        </authorList>
    </citation>
    <scope>NUCLEOTIDE SEQUENCE</scope>
    <source>
        <strain evidence="7">A2M4</strain>
    </source>
</reference>
<dbReference type="PANTHER" id="PTHR34697:SF2">
    <property type="entry name" value="PHOSPHATIDYLGLYCEROL LYSYLTRANSFERASE"/>
    <property type="match status" value="1"/>
</dbReference>
<protein>
    <submittedName>
        <fullName evidence="7">DUF2156 domain-containing protein</fullName>
    </submittedName>
</protein>
<evidence type="ECO:0000313" key="7">
    <source>
        <dbReference type="EMBL" id="UZE96780.1"/>
    </source>
</evidence>
<evidence type="ECO:0000259" key="6">
    <source>
        <dbReference type="Pfam" id="PF09924"/>
    </source>
</evidence>
<comment type="subcellular location">
    <subcellularLocation>
        <location evidence="1">Cell membrane</location>
        <topology evidence="1">Multi-pass membrane protein</topology>
    </subcellularLocation>
</comment>